<gene>
    <name evidence="4" type="ORF">GCM10023184_22310</name>
</gene>
<dbReference type="EMBL" id="BAABGY010000007">
    <property type="protein sequence ID" value="GAA4330906.1"/>
    <property type="molecule type" value="Genomic_DNA"/>
</dbReference>
<organism evidence="4 5">
    <name type="scientific">Flaviaesturariibacter amylovorans</name>
    <dbReference type="NCBI Taxonomy" id="1084520"/>
    <lineage>
        <taxon>Bacteria</taxon>
        <taxon>Pseudomonadati</taxon>
        <taxon>Bacteroidota</taxon>
        <taxon>Chitinophagia</taxon>
        <taxon>Chitinophagales</taxon>
        <taxon>Chitinophagaceae</taxon>
        <taxon>Flaviaestuariibacter</taxon>
    </lineage>
</organism>
<dbReference type="InterPro" id="IPR008978">
    <property type="entry name" value="HSP20-like_chaperone"/>
</dbReference>
<comment type="similarity">
    <text evidence="1 2">Belongs to the small heat shock protein (HSP20) family.</text>
</comment>
<dbReference type="PROSITE" id="PS01031">
    <property type="entry name" value="SHSP"/>
    <property type="match status" value="1"/>
</dbReference>
<feature type="domain" description="SHSP" evidence="3">
    <location>
        <begin position="36"/>
        <end position="147"/>
    </location>
</feature>
<dbReference type="Proteomes" id="UP001501725">
    <property type="component" value="Unassembled WGS sequence"/>
</dbReference>
<evidence type="ECO:0000259" key="3">
    <source>
        <dbReference type="PROSITE" id="PS01031"/>
    </source>
</evidence>
<dbReference type="CDD" id="cd06464">
    <property type="entry name" value="ACD_sHsps-like"/>
    <property type="match status" value="1"/>
</dbReference>
<proteinExistence type="inferred from homology"/>
<comment type="caution">
    <text evidence="4">The sequence shown here is derived from an EMBL/GenBank/DDBJ whole genome shotgun (WGS) entry which is preliminary data.</text>
</comment>
<dbReference type="SUPFAM" id="SSF49764">
    <property type="entry name" value="HSP20-like chaperones"/>
    <property type="match status" value="1"/>
</dbReference>
<reference evidence="5" key="1">
    <citation type="journal article" date="2019" name="Int. J. Syst. Evol. Microbiol.">
        <title>The Global Catalogue of Microorganisms (GCM) 10K type strain sequencing project: providing services to taxonomists for standard genome sequencing and annotation.</title>
        <authorList>
            <consortium name="The Broad Institute Genomics Platform"/>
            <consortium name="The Broad Institute Genome Sequencing Center for Infectious Disease"/>
            <person name="Wu L."/>
            <person name="Ma J."/>
        </authorList>
    </citation>
    <scope>NUCLEOTIDE SEQUENCE [LARGE SCALE GENOMIC DNA]</scope>
    <source>
        <strain evidence="5">JCM 17919</strain>
    </source>
</reference>
<dbReference type="Gene3D" id="2.60.40.790">
    <property type="match status" value="1"/>
</dbReference>
<sequence>MTHAKFNPRPGFASFNSLLDDFFAPGASISGTRVPATAARPVVPVNIRETESAFQLEVVAPGFAKEDFDIALEKNLLTVSVQKKSENEAKEDKFLRHEYKFTSFSRSFTVSDSVDTEAIAAEYVNGVLTLNLPKRTIVKSVKQIEVR</sequence>
<evidence type="ECO:0000313" key="4">
    <source>
        <dbReference type="EMBL" id="GAA4330906.1"/>
    </source>
</evidence>
<dbReference type="InterPro" id="IPR002068">
    <property type="entry name" value="A-crystallin/Hsp20_dom"/>
</dbReference>
<dbReference type="PANTHER" id="PTHR11527">
    <property type="entry name" value="HEAT-SHOCK PROTEIN 20 FAMILY MEMBER"/>
    <property type="match status" value="1"/>
</dbReference>
<name>A0ABP8GWD3_9BACT</name>
<dbReference type="InterPro" id="IPR031107">
    <property type="entry name" value="Small_HSP"/>
</dbReference>
<evidence type="ECO:0000256" key="1">
    <source>
        <dbReference type="PROSITE-ProRule" id="PRU00285"/>
    </source>
</evidence>
<evidence type="ECO:0000256" key="2">
    <source>
        <dbReference type="RuleBase" id="RU003616"/>
    </source>
</evidence>
<evidence type="ECO:0000313" key="5">
    <source>
        <dbReference type="Proteomes" id="UP001501725"/>
    </source>
</evidence>
<accession>A0ABP8GWD3</accession>
<keyword evidence="5" id="KW-1185">Reference proteome</keyword>
<dbReference type="Pfam" id="PF00011">
    <property type="entry name" value="HSP20"/>
    <property type="match status" value="1"/>
</dbReference>
<protein>
    <recommendedName>
        <fullName evidence="3">SHSP domain-containing protein</fullName>
    </recommendedName>
</protein>
<dbReference type="RefSeq" id="WP_345255793.1">
    <property type="nucleotide sequence ID" value="NZ_BAABGY010000007.1"/>
</dbReference>